<feature type="binding site" description="covalent" evidence="4">
    <location>
        <position position="206"/>
    </location>
    <ligand>
        <name>heme c</name>
        <dbReference type="ChEBI" id="CHEBI:61717"/>
        <label>2</label>
    </ligand>
</feature>
<dbReference type="GO" id="GO:0005506">
    <property type="term" value="F:iron ion binding"/>
    <property type="evidence" value="ECO:0007669"/>
    <property type="project" value="InterPro"/>
</dbReference>
<evidence type="ECO:0000256" key="3">
    <source>
        <dbReference type="ARBA" id="ARBA00023004"/>
    </source>
</evidence>
<dbReference type="AlphaFoldDB" id="A0A512N518"/>
<feature type="domain" description="Cytochrome c" evidence="6">
    <location>
        <begin position="46"/>
        <end position="149"/>
    </location>
</feature>
<sequence length="415" mass="43881">MSARRLLRWTAIAVVVVAAALAAFVSARLLSGKTGGPVQVVKASPDAVARGKYLAEAADCAACHTAPGGASYAGGLGMASGFGTIYATNITPDPDNGIGRWTSDDFWQALHDGVRRDGRQLYPAMPYTSYRGMTRADSDAIYAYLMQLRPMKVANRITELEFPYNIRLGMLGWNLLFLTDDLPATSTGSSAAWQRGRYLVDVLGHCGECHTPRGPLGEMELSRSLKGFALGRVAAPDITPAGLAARGWAPASLGTYLSRGIAGPNSAFADMHRVVVLSTRNLTADDIAAMTTYLLGDKPPAPAAETVGEGNQAGRTSYVALCAGCHGLDGKGIPNTIVGLRNNSTLRLADPRNLIVATLDGIGPQNFPHRMSLPGMPGFADKLTDEQAAALVNYLRAAWGGQKPDVRPSNVQALR</sequence>
<proteinExistence type="predicted"/>
<dbReference type="SUPFAM" id="SSF46626">
    <property type="entry name" value="Cytochrome c"/>
    <property type="match status" value="3"/>
</dbReference>
<evidence type="ECO:0000313" key="7">
    <source>
        <dbReference type="EMBL" id="GEP54072.1"/>
    </source>
</evidence>
<dbReference type="Proteomes" id="UP000321058">
    <property type="component" value="Unassembled WGS sequence"/>
</dbReference>
<dbReference type="GO" id="GO:0009055">
    <property type="term" value="F:electron transfer activity"/>
    <property type="evidence" value="ECO:0007669"/>
    <property type="project" value="InterPro"/>
</dbReference>
<dbReference type="PANTHER" id="PTHR35008">
    <property type="entry name" value="BLL4482 PROTEIN-RELATED"/>
    <property type="match status" value="1"/>
</dbReference>
<feature type="domain" description="Cytochrome c" evidence="6">
    <location>
        <begin position="191"/>
        <end position="298"/>
    </location>
</feature>
<feature type="binding site" description="covalent" evidence="4">
    <location>
        <position position="322"/>
    </location>
    <ligand>
        <name>heme c</name>
        <dbReference type="ChEBI" id="CHEBI:61717"/>
        <label>3</label>
    </ligand>
</feature>
<accession>A0A512N518</accession>
<evidence type="ECO:0000259" key="6">
    <source>
        <dbReference type="PROSITE" id="PS51007"/>
    </source>
</evidence>
<dbReference type="InterPro" id="IPR036909">
    <property type="entry name" value="Cyt_c-like_dom_sf"/>
</dbReference>
<dbReference type="PROSITE" id="PS51007">
    <property type="entry name" value="CYTC"/>
    <property type="match status" value="3"/>
</dbReference>
<protein>
    <submittedName>
        <fullName evidence="7">Cytochrome c</fullName>
    </submittedName>
</protein>
<evidence type="ECO:0000313" key="8">
    <source>
        <dbReference type="Proteomes" id="UP000321058"/>
    </source>
</evidence>
<keyword evidence="3 5" id="KW-0408">Iron</keyword>
<organism evidence="7 8">
    <name type="scientific">Reyranella soli</name>
    <dbReference type="NCBI Taxonomy" id="1230389"/>
    <lineage>
        <taxon>Bacteria</taxon>
        <taxon>Pseudomonadati</taxon>
        <taxon>Pseudomonadota</taxon>
        <taxon>Alphaproteobacteria</taxon>
        <taxon>Hyphomicrobiales</taxon>
        <taxon>Reyranellaceae</taxon>
        <taxon>Reyranella</taxon>
    </lineage>
</organism>
<feature type="binding site" description="covalent" evidence="4">
    <location>
        <position position="60"/>
    </location>
    <ligand>
        <name>heme c</name>
        <dbReference type="ChEBI" id="CHEBI:61717"/>
        <label>1</label>
    </ligand>
</feature>
<feature type="binding site" description="axial binding residue" evidence="5">
    <location>
        <position position="64"/>
    </location>
    <ligand>
        <name>heme c</name>
        <dbReference type="ChEBI" id="CHEBI:61717"/>
        <label>1</label>
    </ligand>
    <ligandPart>
        <name>Fe</name>
        <dbReference type="ChEBI" id="CHEBI:18248"/>
    </ligandPart>
</feature>
<dbReference type="InterPro" id="IPR009056">
    <property type="entry name" value="Cyt_c-like_dom"/>
</dbReference>
<dbReference type="RefSeq" id="WP_218037258.1">
    <property type="nucleotide sequence ID" value="NZ_BKAJ01000021.1"/>
</dbReference>
<dbReference type="GO" id="GO:0020037">
    <property type="term" value="F:heme binding"/>
    <property type="evidence" value="ECO:0007669"/>
    <property type="project" value="InterPro"/>
</dbReference>
<keyword evidence="1 4" id="KW-0349">Heme</keyword>
<gene>
    <name evidence="7" type="ORF">RSO01_12380</name>
</gene>
<evidence type="ECO:0000256" key="1">
    <source>
        <dbReference type="ARBA" id="ARBA00022617"/>
    </source>
</evidence>
<dbReference type="GO" id="GO:0016020">
    <property type="term" value="C:membrane"/>
    <property type="evidence" value="ECO:0007669"/>
    <property type="project" value="InterPro"/>
</dbReference>
<feature type="binding site" description="covalent" evidence="4">
    <location>
        <position position="63"/>
    </location>
    <ligand>
        <name>heme c</name>
        <dbReference type="ChEBI" id="CHEBI:61717"/>
        <label>1</label>
    </ligand>
</feature>
<dbReference type="Gene3D" id="1.10.760.10">
    <property type="entry name" value="Cytochrome c-like domain"/>
    <property type="match status" value="3"/>
</dbReference>
<dbReference type="PIRSF" id="PIRSF000018">
    <property type="entry name" value="Mb_ADH_cyt_c"/>
    <property type="match status" value="1"/>
</dbReference>
<comment type="cofactor">
    <cofactor evidence="4">
        <name>heme c</name>
        <dbReference type="ChEBI" id="CHEBI:61717"/>
    </cofactor>
    <text evidence="4">Binds 3 heme c groups covalently per subunit.</text>
</comment>
<keyword evidence="2 5" id="KW-0479">Metal-binding</keyword>
<feature type="binding site" description="covalent" evidence="4">
    <location>
        <position position="209"/>
    </location>
    <ligand>
        <name>heme c</name>
        <dbReference type="ChEBI" id="CHEBI:61717"/>
        <label>2</label>
    </ligand>
</feature>
<name>A0A512N518_9HYPH</name>
<dbReference type="PANTHER" id="PTHR35008:SF4">
    <property type="entry name" value="BLL4482 PROTEIN"/>
    <property type="match status" value="1"/>
</dbReference>
<evidence type="ECO:0000256" key="5">
    <source>
        <dbReference type="PIRSR" id="PIRSR000018-51"/>
    </source>
</evidence>
<feature type="binding site" description="axial binding residue" evidence="5">
    <location>
        <position position="326"/>
    </location>
    <ligand>
        <name>heme c</name>
        <dbReference type="ChEBI" id="CHEBI:61717"/>
        <label>3</label>
    </ligand>
    <ligandPart>
        <name>Fe</name>
        <dbReference type="ChEBI" id="CHEBI:18248"/>
    </ligandPart>
</feature>
<reference evidence="7 8" key="1">
    <citation type="submission" date="2019-07" db="EMBL/GenBank/DDBJ databases">
        <title>Whole genome shotgun sequence of Reyranella soli NBRC 108950.</title>
        <authorList>
            <person name="Hosoyama A."/>
            <person name="Uohara A."/>
            <person name="Ohji S."/>
            <person name="Ichikawa N."/>
        </authorList>
    </citation>
    <scope>NUCLEOTIDE SEQUENCE [LARGE SCALE GENOMIC DNA]</scope>
    <source>
        <strain evidence="7 8">NBRC 108950</strain>
    </source>
</reference>
<dbReference type="EMBL" id="BKAJ01000021">
    <property type="protein sequence ID" value="GEP54072.1"/>
    <property type="molecule type" value="Genomic_DNA"/>
</dbReference>
<dbReference type="InterPro" id="IPR051459">
    <property type="entry name" value="Cytochrome_c-type_DH"/>
</dbReference>
<dbReference type="Pfam" id="PF00034">
    <property type="entry name" value="Cytochrom_C"/>
    <property type="match status" value="2"/>
</dbReference>
<dbReference type="InterPro" id="IPR014353">
    <property type="entry name" value="Membr-bd_ADH_cyt_c"/>
</dbReference>
<evidence type="ECO:0000256" key="4">
    <source>
        <dbReference type="PIRSR" id="PIRSR000018-50"/>
    </source>
</evidence>
<feature type="binding site" description="axial binding residue" evidence="5">
    <location>
        <position position="210"/>
    </location>
    <ligand>
        <name>heme c</name>
        <dbReference type="ChEBI" id="CHEBI:61717"/>
        <label>2</label>
    </ligand>
    <ligandPart>
        <name>Fe</name>
        <dbReference type="ChEBI" id="CHEBI:18248"/>
    </ligandPart>
</feature>
<evidence type="ECO:0000256" key="2">
    <source>
        <dbReference type="ARBA" id="ARBA00022723"/>
    </source>
</evidence>
<keyword evidence="8" id="KW-1185">Reference proteome</keyword>
<dbReference type="GO" id="GO:0016614">
    <property type="term" value="F:oxidoreductase activity, acting on CH-OH group of donors"/>
    <property type="evidence" value="ECO:0007669"/>
    <property type="project" value="InterPro"/>
</dbReference>
<feature type="domain" description="Cytochrome c" evidence="6">
    <location>
        <begin position="309"/>
        <end position="399"/>
    </location>
</feature>
<comment type="caution">
    <text evidence="7">The sequence shown here is derived from an EMBL/GenBank/DDBJ whole genome shotgun (WGS) entry which is preliminary data.</text>
</comment>
<feature type="binding site" description="covalent" evidence="4">
    <location>
        <position position="325"/>
    </location>
    <ligand>
        <name>heme c</name>
        <dbReference type="ChEBI" id="CHEBI:61717"/>
        <label>3</label>
    </ligand>
</feature>